<evidence type="ECO:0000313" key="8">
    <source>
        <dbReference type="Proteomes" id="UP000177478"/>
    </source>
</evidence>
<dbReference type="EC" id="2.1.1.199" evidence="6"/>
<keyword evidence="4 6" id="KW-0808">Transferase</keyword>
<feature type="binding site" evidence="6">
    <location>
        <position position="79"/>
    </location>
    <ligand>
        <name>S-adenosyl-L-methionine</name>
        <dbReference type="ChEBI" id="CHEBI:59789"/>
    </ligand>
</feature>
<dbReference type="PANTHER" id="PTHR11265">
    <property type="entry name" value="S-ADENOSYL-METHYLTRANSFERASE MRAW"/>
    <property type="match status" value="1"/>
</dbReference>
<evidence type="ECO:0000256" key="1">
    <source>
        <dbReference type="ARBA" id="ARBA00010396"/>
    </source>
</evidence>
<dbReference type="InterPro" id="IPR002903">
    <property type="entry name" value="RsmH"/>
</dbReference>
<dbReference type="AlphaFoldDB" id="A0A1F8G6W5"/>
<feature type="binding site" evidence="6">
    <location>
        <position position="100"/>
    </location>
    <ligand>
        <name>S-adenosyl-L-methionine</name>
        <dbReference type="ChEBI" id="CHEBI:59789"/>
    </ligand>
</feature>
<dbReference type="SUPFAM" id="SSF53335">
    <property type="entry name" value="S-adenosyl-L-methionine-dependent methyltransferases"/>
    <property type="match status" value="1"/>
</dbReference>
<organism evidence="7 8">
    <name type="scientific">Candidatus Yanofskybacteria bacterium RIFCSPHIGHO2_12_FULL_45_19b</name>
    <dbReference type="NCBI Taxonomy" id="1802689"/>
    <lineage>
        <taxon>Bacteria</taxon>
        <taxon>Candidatus Yanofskyibacteriota</taxon>
    </lineage>
</organism>
<feature type="binding site" evidence="6">
    <location>
        <begin position="30"/>
        <end position="32"/>
    </location>
    <ligand>
        <name>S-adenosyl-L-methionine</name>
        <dbReference type="ChEBI" id="CHEBI:59789"/>
    </ligand>
</feature>
<dbReference type="SUPFAM" id="SSF81799">
    <property type="entry name" value="Putative methyltransferase TM0872, insert domain"/>
    <property type="match status" value="1"/>
</dbReference>
<comment type="function">
    <text evidence="6">Specifically methylates the N4 position of cytidine in position 1402 (C1402) of 16S rRNA.</text>
</comment>
<name>A0A1F8G6W5_9BACT</name>
<evidence type="ECO:0000256" key="3">
    <source>
        <dbReference type="ARBA" id="ARBA00022603"/>
    </source>
</evidence>
<dbReference type="PIRSF" id="PIRSF004486">
    <property type="entry name" value="MraW"/>
    <property type="match status" value="1"/>
</dbReference>
<dbReference type="PANTHER" id="PTHR11265:SF0">
    <property type="entry name" value="12S RRNA N4-METHYLCYTIDINE METHYLTRANSFERASE"/>
    <property type="match status" value="1"/>
</dbReference>
<comment type="catalytic activity">
    <reaction evidence="6">
        <text>cytidine(1402) in 16S rRNA + S-adenosyl-L-methionine = N(4)-methylcytidine(1402) in 16S rRNA + S-adenosyl-L-homocysteine + H(+)</text>
        <dbReference type="Rhea" id="RHEA:42928"/>
        <dbReference type="Rhea" id="RHEA-COMP:10286"/>
        <dbReference type="Rhea" id="RHEA-COMP:10287"/>
        <dbReference type="ChEBI" id="CHEBI:15378"/>
        <dbReference type="ChEBI" id="CHEBI:57856"/>
        <dbReference type="ChEBI" id="CHEBI:59789"/>
        <dbReference type="ChEBI" id="CHEBI:74506"/>
        <dbReference type="ChEBI" id="CHEBI:82748"/>
        <dbReference type="EC" id="2.1.1.199"/>
    </reaction>
</comment>
<keyword evidence="6" id="KW-0963">Cytoplasm</keyword>
<keyword evidence="3 6" id="KW-0489">Methyltransferase</keyword>
<dbReference type="CDD" id="cd02440">
    <property type="entry name" value="AdoMet_MTases"/>
    <property type="match status" value="1"/>
</dbReference>
<feature type="binding site" evidence="6">
    <location>
        <position position="50"/>
    </location>
    <ligand>
        <name>S-adenosyl-L-methionine</name>
        <dbReference type="ChEBI" id="CHEBI:59789"/>
    </ligand>
</feature>
<evidence type="ECO:0000313" key="7">
    <source>
        <dbReference type="EMBL" id="OGN20508.1"/>
    </source>
</evidence>
<dbReference type="GO" id="GO:0070475">
    <property type="term" value="P:rRNA base methylation"/>
    <property type="evidence" value="ECO:0007669"/>
    <property type="project" value="UniProtKB-UniRule"/>
</dbReference>
<dbReference type="InterPro" id="IPR029063">
    <property type="entry name" value="SAM-dependent_MTases_sf"/>
</dbReference>
<protein>
    <recommendedName>
        <fullName evidence="6">Ribosomal RNA small subunit methyltransferase H</fullName>
        <ecNumber evidence="6">2.1.1.199</ecNumber>
    </recommendedName>
    <alternativeName>
        <fullName evidence="6">16S rRNA m(4)C1402 methyltransferase</fullName>
    </alternativeName>
    <alternativeName>
        <fullName evidence="6">rRNA (cytosine-N(4)-)-methyltransferase RsmH</fullName>
    </alternativeName>
</protein>
<evidence type="ECO:0000256" key="6">
    <source>
        <dbReference type="HAMAP-Rule" id="MF_01007"/>
    </source>
</evidence>
<dbReference type="NCBIfam" id="TIGR00006">
    <property type="entry name" value="16S rRNA (cytosine(1402)-N(4))-methyltransferase RsmH"/>
    <property type="match status" value="1"/>
</dbReference>
<dbReference type="GO" id="GO:0071424">
    <property type="term" value="F:rRNA (cytosine-N4-)-methyltransferase activity"/>
    <property type="evidence" value="ECO:0007669"/>
    <property type="project" value="UniProtKB-UniRule"/>
</dbReference>
<dbReference type="Gene3D" id="1.10.150.170">
    <property type="entry name" value="Putative methyltransferase TM0872, insert domain"/>
    <property type="match status" value="1"/>
</dbReference>
<gene>
    <name evidence="6" type="primary">rsmH</name>
    <name evidence="7" type="ORF">A3F25_00755</name>
</gene>
<dbReference type="HAMAP" id="MF_01007">
    <property type="entry name" value="16SrRNA_methyltr_H"/>
    <property type="match status" value="1"/>
</dbReference>
<dbReference type="Proteomes" id="UP000177478">
    <property type="component" value="Unassembled WGS sequence"/>
</dbReference>
<evidence type="ECO:0000256" key="4">
    <source>
        <dbReference type="ARBA" id="ARBA00022679"/>
    </source>
</evidence>
<dbReference type="InterPro" id="IPR023397">
    <property type="entry name" value="SAM-dep_MeTrfase_MraW_recog"/>
</dbReference>
<comment type="similarity">
    <text evidence="1 6">Belongs to the methyltransferase superfamily. RsmH family.</text>
</comment>
<evidence type="ECO:0000256" key="2">
    <source>
        <dbReference type="ARBA" id="ARBA00022552"/>
    </source>
</evidence>
<dbReference type="GO" id="GO:0005737">
    <property type="term" value="C:cytoplasm"/>
    <property type="evidence" value="ECO:0007669"/>
    <property type="project" value="UniProtKB-SubCell"/>
</dbReference>
<keyword evidence="5 6" id="KW-0949">S-adenosyl-L-methionine</keyword>
<dbReference type="EMBL" id="MGKD01000003">
    <property type="protein sequence ID" value="OGN20508.1"/>
    <property type="molecule type" value="Genomic_DNA"/>
</dbReference>
<dbReference type="STRING" id="1802689.A3F25_00755"/>
<proteinExistence type="inferred from homology"/>
<comment type="caution">
    <text evidence="7">The sequence shown here is derived from an EMBL/GenBank/DDBJ whole genome shotgun (WGS) entry which is preliminary data.</text>
</comment>
<keyword evidence="2 6" id="KW-0698">rRNA processing</keyword>
<dbReference type="Gene3D" id="3.40.50.150">
    <property type="entry name" value="Vaccinia Virus protein VP39"/>
    <property type="match status" value="1"/>
</dbReference>
<reference evidence="7 8" key="1">
    <citation type="journal article" date="2016" name="Nat. Commun.">
        <title>Thousands of microbial genomes shed light on interconnected biogeochemical processes in an aquifer system.</title>
        <authorList>
            <person name="Anantharaman K."/>
            <person name="Brown C.T."/>
            <person name="Hug L.A."/>
            <person name="Sharon I."/>
            <person name="Castelle C.J."/>
            <person name="Probst A.J."/>
            <person name="Thomas B.C."/>
            <person name="Singh A."/>
            <person name="Wilkins M.J."/>
            <person name="Karaoz U."/>
            <person name="Brodie E.L."/>
            <person name="Williams K.H."/>
            <person name="Hubbard S.S."/>
            <person name="Banfield J.F."/>
        </authorList>
    </citation>
    <scope>NUCLEOTIDE SEQUENCE [LARGE SCALE GENOMIC DNA]</scope>
</reference>
<feature type="binding site" evidence="6">
    <location>
        <position position="107"/>
    </location>
    <ligand>
        <name>S-adenosyl-L-methionine</name>
        <dbReference type="ChEBI" id="CHEBI:59789"/>
    </ligand>
</feature>
<evidence type="ECO:0000256" key="5">
    <source>
        <dbReference type="ARBA" id="ARBA00022691"/>
    </source>
</evidence>
<dbReference type="Pfam" id="PF01795">
    <property type="entry name" value="Methyltransf_5"/>
    <property type="match status" value="1"/>
</dbReference>
<sequence>MHKPVLLNAVLQYLDPQPGQKFVDATVSHGGHGFALWCSVQPGGQVLGIEWDSELADKLVKRAEHLGLKEGITVVNDSYTNLKKIAEQYDFNQVDGILFDLGLSSWHLDESGRGFSFQKVEDLDMRFNRSTTLTAMEIINTWPERELVRIIKDYGEEGFAEKIARGIVEVRQQGAITTTDGLVAAIEQAVPHWYQQRRLNPATKTFQALRLAVNSELENIEHGLEAALKILNIDGRLAVISFHSLEDKIVKTKFKEWEKAGVVVLLNKHVVKPDFSEVNANPRARSAHLRIVKKVANERNASLSSSETN</sequence>
<accession>A0A1F8G6W5</accession>
<comment type="subcellular location">
    <subcellularLocation>
        <location evidence="6">Cytoplasm</location>
    </subcellularLocation>
</comment>